<reference evidence="2" key="1">
    <citation type="submission" date="2024-02" db="EMBL/GenBank/DDBJ databases">
        <authorList>
            <consortium name="ELIXIR-Norway"/>
            <consortium name="Elixir Norway"/>
        </authorList>
    </citation>
    <scope>NUCLEOTIDE SEQUENCE</scope>
</reference>
<keyword evidence="3" id="KW-1185">Reference proteome</keyword>
<evidence type="ECO:0000313" key="3">
    <source>
        <dbReference type="Proteomes" id="UP001497444"/>
    </source>
</evidence>
<feature type="compositionally biased region" description="Basic and acidic residues" evidence="1">
    <location>
        <begin position="175"/>
        <end position="192"/>
    </location>
</feature>
<dbReference type="InterPro" id="IPR051177">
    <property type="entry name" value="CIK-Related_Protein"/>
</dbReference>
<proteinExistence type="predicted"/>
<name>A0ABP0VAM5_9BRYO</name>
<protein>
    <submittedName>
        <fullName evidence="2">Uncharacterized protein</fullName>
    </submittedName>
</protein>
<feature type="region of interest" description="Disordered" evidence="1">
    <location>
        <begin position="162"/>
        <end position="192"/>
    </location>
</feature>
<evidence type="ECO:0000256" key="1">
    <source>
        <dbReference type="SAM" id="MobiDB-lite"/>
    </source>
</evidence>
<feature type="compositionally biased region" description="Polar residues" evidence="1">
    <location>
        <begin position="275"/>
        <end position="290"/>
    </location>
</feature>
<dbReference type="Proteomes" id="UP001497444">
    <property type="component" value="Unassembled WGS sequence"/>
</dbReference>
<feature type="region of interest" description="Disordered" evidence="1">
    <location>
        <begin position="238"/>
        <end position="290"/>
    </location>
</feature>
<dbReference type="EMBL" id="CAXAQS010000379">
    <property type="protein sequence ID" value="CAK9251429.1"/>
    <property type="molecule type" value="Genomic_DNA"/>
</dbReference>
<sequence length="290" mass="30842">MRLTVREKIILIYRDEYYAWGLHQISKAVSFLSIDCKLVHGNVYLASVVVTPTLDWKLHGLGVLSEFDGENPHATGPMLLNAGDSVVPPATVTESTTTGLLGCSVNSLASKHQFGDLVNPLSESSSISNNTASVMEVPAASPIVTLSYSSRFTEEVSAASPTLTDGWGDAQDNGFAHDNDDNDEKDGCGGERSLDSTTKSFLDAHKTVTRSLLANDFGDEDDPWAAIAAPLPSTTVRALNSSSPAVPKATGRSAPRVQQAEHVTNDGAGHGRVQRTISSTHETQSPTHPM</sequence>
<dbReference type="Gene3D" id="1.10.510.10">
    <property type="entry name" value="Transferase(Phosphotransferase) domain 1"/>
    <property type="match status" value="1"/>
</dbReference>
<gene>
    <name evidence="2" type="ORF">CSSPJE1EN1_LOCUS26807</name>
</gene>
<comment type="caution">
    <text evidence="2">The sequence shown here is derived from an EMBL/GenBank/DDBJ whole genome shotgun (WGS) entry which is preliminary data.</text>
</comment>
<dbReference type="PANTHER" id="PTHR12984:SF3">
    <property type="entry name" value="N-TERMINAL KINASE-LIKE PROTEIN"/>
    <property type="match status" value="1"/>
</dbReference>
<accession>A0ABP0VAM5</accession>
<dbReference type="PANTHER" id="PTHR12984">
    <property type="entry name" value="SCY1-RELATED S/T PROTEIN KINASE-LIKE"/>
    <property type="match status" value="1"/>
</dbReference>
<organism evidence="2 3">
    <name type="scientific">Sphagnum jensenii</name>
    <dbReference type="NCBI Taxonomy" id="128206"/>
    <lineage>
        <taxon>Eukaryota</taxon>
        <taxon>Viridiplantae</taxon>
        <taxon>Streptophyta</taxon>
        <taxon>Embryophyta</taxon>
        <taxon>Bryophyta</taxon>
        <taxon>Sphagnophytina</taxon>
        <taxon>Sphagnopsida</taxon>
        <taxon>Sphagnales</taxon>
        <taxon>Sphagnaceae</taxon>
        <taxon>Sphagnum</taxon>
    </lineage>
</organism>
<evidence type="ECO:0000313" key="2">
    <source>
        <dbReference type="EMBL" id="CAK9251429.1"/>
    </source>
</evidence>